<gene>
    <name evidence="2" type="ORF">GCM10009038_34390</name>
</gene>
<proteinExistence type="predicted"/>
<protein>
    <recommendedName>
        <fullName evidence="1">Sulfatase-modifying factor enzyme-like domain-containing protein</fullName>
    </recommendedName>
</protein>
<dbReference type="SUPFAM" id="SSF56436">
    <property type="entry name" value="C-type lectin-like"/>
    <property type="match status" value="1"/>
</dbReference>
<dbReference type="Gene3D" id="3.90.1580.10">
    <property type="entry name" value="paralog of FGE (formylglycine-generating enzyme)"/>
    <property type="match status" value="1"/>
</dbReference>
<evidence type="ECO:0000313" key="2">
    <source>
        <dbReference type="EMBL" id="GHB32624.1"/>
    </source>
</evidence>
<dbReference type="PANTHER" id="PTHR23150">
    <property type="entry name" value="SULFATASE MODIFYING FACTOR 1, 2"/>
    <property type="match status" value="1"/>
</dbReference>
<dbReference type="PANTHER" id="PTHR23150:SF19">
    <property type="entry name" value="FORMYLGLYCINE-GENERATING ENZYME"/>
    <property type="match status" value="1"/>
</dbReference>
<keyword evidence="3" id="KW-1185">Reference proteome</keyword>
<dbReference type="InterPro" id="IPR051043">
    <property type="entry name" value="Sulfatase_Mod_Factor_Kinase"/>
</dbReference>
<dbReference type="InterPro" id="IPR005532">
    <property type="entry name" value="SUMF_dom"/>
</dbReference>
<feature type="domain" description="Sulfatase-modifying factor enzyme-like" evidence="1">
    <location>
        <begin position="11"/>
        <end position="299"/>
    </location>
</feature>
<comment type="caution">
    <text evidence="2">The sequence shown here is derived from an EMBL/GenBank/DDBJ whole genome shotgun (WGS) entry which is preliminary data.</text>
</comment>
<dbReference type="InterPro" id="IPR016187">
    <property type="entry name" value="CTDL_fold"/>
</dbReference>
<dbReference type="InterPro" id="IPR042095">
    <property type="entry name" value="SUMF_sf"/>
</dbReference>
<evidence type="ECO:0000313" key="3">
    <source>
        <dbReference type="Proteomes" id="UP000646745"/>
    </source>
</evidence>
<name>A0ABQ3EF41_9GAMM</name>
<dbReference type="EMBL" id="BMZI01000008">
    <property type="protein sequence ID" value="GHB32624.1"/>
    <property type="molecule type" value="Genomic_DNA"/>
</dbReference>
<dbReference type="Proteomes" id="UP000646745">
    <property type="component" value="Unassembled WGS sequence"/>
</dbReference>
<sequence length="301" mass="33170">MAKSRSKSQSSSMIALAGGTFRMGSEAFYADERPCREVTVAAFEIDVYPVTYADFRRFVDATGYVTDAEKAVDPARFPGADPALLLPGAAVFTPTAGPVPLDSHFRWWQFVPGASWRHPLGKGKSLKGIAKHPVTQVSFNDAMAYAEWVGKDLPTEAEWEFAGRGGLVGKEYAWGDELHPDGKRLAKTFEGAFPWRNDAPPGLERTAPVGSYPPNPYGLHDMIGNVWEWTKDPYHRLEAPTRSCCSSSQQADDPAASLKVLKGGSHLCAPEYCQRYRPAARHPQPIDEATSHIGFRCVRRQ</sequence>
<accession>A0ABQ3EF41</accession>
<organism evidence="2 3">
    <name type="scientific">Salinicola rhizosphaerae</name>
    <dbReference type="NCBI Taxonomy" id="1443141"/>
    <lineage>
        <taxon>Bacteria</taxon>
        <taxon>Pseudomonadati</taxon>
        <taxon>Pseudomonadota</taxon>
        <taxon>Gammaproteobacteria</taxon>
        <taxon>Oceanospirillales</taxon>
        <taxon>Halomonadaceae</taxon>
        <taxon>Salinicola</taxon>
    </lineage>
</organism>
<dbReference type="RefSeq" id="WP_229809190.1">
    <property type="nucleotide sequence ID" value="NZ_BMZI01000008.1"/>
</dbReference>
<evidence type="ECO:0000259" key="1">
    <source>
        <dbReference type="Pfam" id="PF03781"/>
    </source>
</evidence>
<reference evidence="3" key="1">
    <citation type="journal article" date="2019" name="Int. J. Syst. Evol. Microbiol.">
        <title>The Global Catalogue of Microorganisms (GCM) 10K type strain sequencing project: providing services to taxonomists for standard genome sequencing and annotation.</title>
        <authorList>
            <consortium name="The Broad Institute Genomics Platform"/>
            <consortium name="The Broad Institute Genome Sequencing Center for Infectious Disease"/>
            <person name="Wu L."/>
            <person name="Ma J."/>
        </authorList>
    </citation>
    <scope>NUCLEOTIDE SEQUENCE [LARGE SCALE GENOMIC DNA]</scope>
    <source>
        <strain evidence="3">KCTC 32998</strain>
    </source>
</reference>
<dbReference type="Pfam" id="PF03781">
    <property type="entry name" value="FGE-sulfatase"/>
    <property type="match status" value="1"/>
</dbReference>